<evidence type="ECO:0000313" key="2">
    <source>
        <dbReference type="EMBL" id="KAF4307313.1"/>
    </source>
</evidence>
<dbReference type="PANTHER" id="PTHR42047:SF1">
    <property type="entry name" value="PROTEIN, PUTATIVE (AFU_ORTHOLOGUE AFUA_6G03560)-RELATED"/>
    <property type="match status" value="1"/>
</dbReference>
<sequence>MKTAAIFASTLAFGTALATEEAFKLVASKPGSAINGKYLNVNNGFFYIGKRTNSTCGDIAPVFQSGNEGWLAMYADGKENQQQVYVDISGAADGLLSFTEPVVEVTNLDRITDQFNRTADGKLEYAGAAWLACPQAEGEYMVYPEKAYSKTVGQDKCTEFEVSTKKVRTPKIVCVYH</sequence>
<feature type="signal peptide" evidence="1">
    <location>
        <begin position="1"/>
        <end position="18"/>
    </location>
</feature>
<dbReference type="Proteomes" id="UP000572817">
    <property type="component" value="Unassembled WGS sequence"/>
</dbReference>
<gene>
    <name evidence="2" type="ORF">GTA08_BOTSDO06109</name>
</gene>
<comment type="caution">
    <text evidence="2">The sequence shown here is derived from an EMBL/GenBank/DDBJ whole genome shotgun (WGS) entry which is preliminary data.</text>
</comment>
<reference evidence="2" key="1">
    <citation type="submission" date="2020-04" db="EMBL/GenBank/DDBJ databases">
        <title>Genome Assembly and Annotation of Botryosphaeria dothidea sdau 11-99, a Latent Pathogen of Apple Fruit Ring Rot in China.</title>
        <authorList>
            <person name="Yu C."/>
            <person name="Diao Y."/>
            <person name="Lu Q."/>
            <person name="Zhao J."/>
            <person name="Cui S."/>
            <person name="Peng C."/>
            <person name="He B."/>
            <person name="Liu H."/>
        </authorList>
    </citation>
    <scope>NUCLEOTIDE SEQUENCE [LARGE SCALE GENOMIC DNA]</scope>
    <source>
        <strain evidence="2">Sdau11-99</strain>
    </source>
</reference>
<dbReference type="EMBL" id="WWBZ02000033">
    <property type="protein sequence ID" value="KAF4307313.1"/>
    <property type="molecule type" value="Genomic_DNA"/>
</dbReference>
<dbReference type="AlphaFoldDB" id="A0A8H4IVX5"/>
<proteinExistence type="predicted"/>
<organism evidence="2 3">
    <name type="scientific">Botryosphaeria dothidea</name>
    <dbReference type="NCBI Taxonomy" id="55169"/>
    <lineage>
        <taxon>Eukaryota</taxon>
        <taxon>Fungi</taxon>
        <taxon>Dikarya</taxon>
        <taxon>Ascomycota</taxon>
        <taxon>Pezizomycotina</taxon>
        <taxon>Dothideomycetes</taxon>
        <taxon>Dothideomycetes incertae sedis</taxon>
        <taxon>Botryosphaeriales</taxon>
        <taxon>Botryosphaeriaceae</taxon>
        <taxon>Botryosphaeria</taxon>
    </lineage>
</organism>
<keyword evidence="1" id="KW-0732">Signal</keyword>
<keyword evidence="3" id="KW-1185">Reference proteome</keyword>
<dbReference type="OrthoDB" id="5207389at2759"/>
<dbReference type="PANTHER" id="PTHR42047">
    <property type="entry name" value="PROTEIN, PUTATIVE (AFU_ORTHOLOGUE AFUA_6G03560)-RELATED"/>
    <property type="match status" value="1"/>
</dbReference>
<accession>A0A8H4IVX5</accession>
<evidence type="ECO:0000313" key="3">
    <source>
        <dbReference type="Proteomes" id="UP000572817"/>
    </source>
</evidence>
<name>A0A8H4IVX5_9PEZI</name>
<feature type="chain" id="PRO_5034424095" description="Cell wall protein" evidence="1">
    <location>
        <begin position="19"/>
        <end position="177"/>
    </location>
</feature>
<evidence type="ECO:0000256" key="1">
    <source>
        <dbReference type="SAM" id="SignalP"/>
    </source>
</evidence>
<dbReference type="InterPro" id="IPR052820">
    <property type="entry name" value="PhiA_domain"/>
</dbReference>
<evidence type="ECO:0008006" key="4">
    <source>
        <dbReference type="Google" id="ProtNLM"/>
    </source>
</evidence>
<protein>
    <recommendedName>
        <fullName evidence="4">Cell wall protein</fullName>
    </recommendedName>
</protein>